<comment type="catalytic activity">
    <reaction evidence="10 12">
        <text>N(6)-[(R)-S(8)-aminomethyldihydrolipoyl]-L-lysyl-[protein] + (6S)-5,6,7,8-tetrahydrofolate = N(6)-[(R)-dihydrolipoyl]-L-lysyl-[protein] + (6R)-5,10-methylene-5,6,7,8-tetrahydrofolate + NH4(+)</text>
        <dbReference type="Rhea" id="RHEA:16945"/>
        <dbReference type="Rhea" id="RHEA-COMP:10475"/>
        <dbReference type="Rhea" id="RHEA-COMP:10492"/>
        <dbReference type="ChEBI" id="CHEBI:15636"/>
        <dbReference type="ChEBI" id="CHEBI:28938"/>
        <dbReference type="ChEBI" id="CHEBI:57453"/>
        <dbReference type="ChEBI" id="CHEBI:83100"/>
        <dbReference type="ChEBI" id="CHEBI:83143"/>
        <dbReference type="EC" id="2.1.2.10"/>
    </reaction>
</comment>
<dbReference type="InParanoid" id="A0A0D1D0S3"/>
<evidence type="ECO:0000256" key="3">
    <source>
        <dbReference type="ARBA" id="ARBA00011690"/>
    </source>
</evidence>
<dbReference type="SUPFAM" id="SSF101790">
    <property type="entry name" value="Aminomethyltransferase beta-barrel domain"/>
    <property type="match status" value="1"/>
</dbReference>
<comment type="function">
    <text evidence="12">The glycine cleavage system catalyzes the degradation of glycine.</text>
</comment>
<evidence type="ECO:0000256" key="13">
    <source>
        <dbReference type="SAM" id="MobiDB-lite"/>
    </source>
</evidence>
<keyword evidence="17" id="KW-1185">Reference proteome</keyword>
<dbReference type="AlphaFoldDB" id="A0A0D1D0S3"/>
<keyword evidence="6 12" id="KW-0808">Transferase</keyword>
<feature type="domain" description="Aminomethyltransferase C-terminal" evidence="15">
    <location>
        <begin position="370"/>
        <end position="447"/>
    </location>
</feature>
<dbReference type="GO" id="GO:0006730">
    <property type="term" value="P:one-carbon metabolic process"/>
    <property type="evidence" value="ECO:0007669"/>
    <property type="project" value="EnsemblFungi"/>
</dbReference>
<keyword evidence="7 12" id="KW-0809">Transit peptide</keyword>
<dbReference type="PANTHER" id="PTHR43757:SF2">
    <property type="entry name" value="AMINOMETHYLTRANSFERASE, MITOCHONDRIAL"/>
    <property type="match status" value="1"/>
</dbReference>
<dbReference type="InterPro" id="IPR028896">
    <property type="entry name" value="GcvT/YgfZ/DmdA"/>
</dbReference>
<protein>
    <recommendedName>
        <fullName evidence="4 12">Aminomethyltransferase</fullName>
        <ecNumber evidence="4 12">2.1.2.10</ecNumber>
    </recommendedName>
    <alternativeName>
        <fullName evidence="9 12">Glycine cleavage system T protein</fullName>
    </alternativeName>
</protein>
<dbReference type="PIRSF" id="PIRSF006487">
    <property type="entry name" value="GcvT"/>
    <property type="match status" value="1"/>
</dbReference>
<comment type="subunit">
    <text evidence="3 12">The glycine cleavage system is composed of four proteins: P, T, L and H.</text>
</comment>
<accession>A0A0D1D0S3</accession>
<dbReference type="SUPFAM" id="SSF103025">
    <property type="entry name" value="Folate-binding domain"/>
    <property type="match status" value="1"/>
</dbReference>
<dbReference type="InterPro" id="IPR029043">
    <property type="entry name" value="GcvT/YgfZ_C"/>
</dbReference>
<dbReference type="GO" id="GO:0005739">
    <property type="term" value="C:mitochondrion"/>
    <property type="evidence" value="ECO:0000318"/>
    <property type="project" value="GO_Central"/>
</dbReference>
<evidence type="ECO:0000256" key="4">
    <source>
        <dbReference type="ARBA" id="ARBA00012616"/>
    </source>
</evidence>
<dbReference type="EMBL" id="CM003140">
    <property type="protein sequence ID" value="KIS72008.1"/>
    <property type="molecule type" value="Genomic_DNA"/>
</dbReference>
<dbReference type="FunFam" id="3.30.70.1400:FF:000001">
    <property type="entry name" value="Aminomethyltransferase"/>
    <property type="match status" value="1"/>
</dbReference>
<reference evidence="16 17" key="1">
    <citation type="journal article" date="2006" name="Nature">
        <title>Insights from the genome of the biotrophic fungal plant pathogen Ustilago maydis.</title>
        <authorList>
            <person name="Kamper J."/>
            <person name="Kahmann R."/>
            <person name="Bolker M."/>
            <person name="Ma L.J."/>
            <person name="Brefort T."/>
            <person name="Saville B.J."/>
            <person name="Banuett F."/>
            <person name="Kronstad J.W."/>
            <person name="Gold S.E."/>
            <person name="Muller O."/>
            <person name="Perlin M.H."/>
            <person name="Wosten H.A."/>
            <person name="de Vries R."/>
            <person name="Ruiz-Herrera J."/>
            <person name="Reynaga-Pena C.G."/>
            <person name="Snetselaar K."/>
            <person name="McCann M."/>
            <person name="Perez-Martin J."/>
            <person name="Feldbrugge M."/>
            <person name="Basse C.W."/>
            <person name="Steinberg G."/>
            <person name="Ibeas J.I."/>
            <person name="Holloman W."/>
            <person name="Guzman P."/>
            <person name="Farman M."/>
            <person name="Stajich J.E."/>
            <person name="Sentandreu R."/>
            <person name="Gonzalez-Prieto J.M."/>
            <person name="Kennell J.C."/>
            <person name="Molina L."/>
            <person name="Schirawski J."/>
            <person name="Mendoza-Mendoza A."/>
            <person name="Greilinger D."/>
            <person name="Munch K."/>
            <person name="Rossel N."/>
            <person name="Scherer M."/>
            <person name="Vranes M."/>
            <person name="Ladendorf O."/>
            <person name="Vincon V."/>
            <person name="Fuchs U."/>
            <person name="Sandrock B."/>
            <person name="Meng S."/>
            <person name="Ho E.C."/>
            <person name="Cahill M.J."/>
            <person name="Boyce K.J."/>
            <person name="Klose J."/>
            <person name="Klosterman S.J."/>
            <person name="Deelstra H.J."/>
            <person name="Ortiz-Castellanos L."/>
            <person name="Li W."/>
            <person name="Sanchez-Alonso P."/>
            <person name="Schreier P.H."/>
            <person name="Hauser-Hahn I."/>
            <person name="Vaupel M."/>
            <person name="Koopmann E."/>
            <person name="Friedrich G."/>
            <person name="Voss H."/>
            <person name="Schluter T."/>
            <person name="Margolis J."/>
            <person name="Platt D."/>
            <person name="Swimmer C."/>
            <person name="Gnirke A."/>
            <person name="Chen F."/>
            <person name="Vysotskaia V."/>
            <person name="Mannhaupt G."/>
            <person name="Guldener U."/>
            <person name="Munsterkotter M."/>
            <person name="Haase D."/>
            <person name="Oesterheld M."/>
            <person name="Mewes H.W."/>
            <person name="Mauceli E.W."/>
            <person name="DeCaprio D."/>
            <person name="Wade C.M."/>
            <person name="Butler J."/>
            <person name="Young S."/>
            <person name="Jaffe D.B."/>
            <person name="Calvo S."/>
            <person name="Nusbaum C."/>
            <person name="Galagan J."/>
            <person name="Birren B.W."/>
        </authorList>
    </citation>
    <scope>NUCLEOTIDE SEQUENCE [LARGE SCALE GENOMIC DNA]</scope>
    <source>
        <strain evidence="17">DSM 14603 / FGSC 9021 / UM521</strain>
    </source>
</reference>
<dbReference type="InterPro" id="IPR006222">
    <property type="entry name" value="GCVT_N"/>
</dbReference>
<evidence type="ECO:0000256" key="2">
    <source>
        <dbReference type="ARBA" id="ARBA00008609"/>
    </source>
</evidence>
<proteinExistence type="inferred from homology"/>
<dbReference type="FunCoup" id="A0A0D1D0S3">
    <property type="interactions" value="249"/>
</dbReference>
<dbReference type="OrthoDB" id="10263536at2759"/>
<dbReference type="VEuPathDB" id="FungiDB:UMAG_00430"/>
<dbReference type="Gene3D" id="3.30.1360.120">
    <property type="entry name" value="Probable tRNA modification gtpase trme, domain 1"/>
    <property type="match status" value="1"/>
</dbReference>
<dbReference type="Pfam" id="PF01571">
    <property type="entry name" value="GCV_T"/>
    <property type="match status" value="1"/>
</dbReference>
<dbReference type="EC" id="2.1.2.10" evidence="4 12"/>
<comment type="similarity">
    <text evidence="2 12">Belongs to the GcvT family.</text>
</comment>
<evidence type="ECO:0000259" key="14">
    <source>
        <dbReference type="Pfam" id="PF01571"/>
    </source>
</evidence>
<gene>
    <name evidence="16" type="ORF">UMAG_00430</name>
</gene>
<evidence type="ECO:0000256" key="8">
    <source>
        <dbReference type="ARBA" id="ARBA00023128"/>
    </source>
</evidence>
<dbReference type="InterPro" id="IPR027266">
    <property type="entry name" value="TrmE/GcvT-like"/>
</dbReference>
<dbReference type="PANTHER" id="PTHR43757">
    <property type="entry name" value="AMINOMETHYLTRANSFERASE"/>
    <property type="match status" value="1"/>
</dbReference>
<keyword evidence="5 12" id="KW-0032">Aminotransferase</keyword>
<evidence type="ECO:0000256" key="11">
    <source>
        <dbReference type="PIRSR" id="PIRSR006487-1"/>
    </source>
</evidence>
<feature type="compositionally biased region" description="Polar residues" evidence="13">
    <location>
        <begin position="54"/>
        <end position="77"/>
    </location>
</feature>
<dbReference type="Pfam" id="PF08669">
    <property type="entry name" value="GCV_T_C"/>
    <property type="match status" value="1"/>
</dbReference>
<dbReference type="InterPro" id="IPR013977">
    <property type="entry name" value="GcvT_C"/>
</dbReference>
<dbReference type="Gene3D" id="4.10.1250.10">
    <property type="entry name" value="Aminomethyltransferase fragment"/>
    <property type="match status" value="1"/>
</dbReference>
<dbReference type="RefSeq" id="XP_011386302.1">
    <property type="nucleotide sequence ID" value="XM_011388000.1"/>
</dbReference>
<dbReference type="STRING" id="237631.A0A0D1D0S3"/>
<dbReference type="Proteomes" id="UP000000561">
    <property type="component" value="Chromosome 1"/>
</dbReference>
<dbReference type="GO" id="GO:0005960">
    <property type="term" value="C:glycine cleavage complex"/>
    <property type="evidence" value="ECO:0007669"/>
    <property type="project" value="EnsemblFungi"/>
</dbReference>
<evidence type="ECO:0000256" key="7">
    <source>
        <dbReference type="ARBA" id="ARBA00022946"/>
    </source>
</evidence>
<dbReference type="FunFam" id="4.10.1250.10:FF:000002">
    <property type="entry name" value="Aminomethyltransferase"/>
    <property type="match status" value="1"/>
</dbReference>
<dbReference type="eggNOG" id="KOG2770">
    <property type="taxonomic scope" value="Eukaryota"/>
</dbReference>
<evidence type="ECO:0000256" key="5">
    <source>
        <dbReference type="ARBA" id="ARBA00022576"/>
    </source>
</evidence>
<comment type="subcellular location">
    <subcellularLocation>
        <location evidence="1 12">Mitochondrion</location>
    </subcellularLocation>
</comment>
<feature type="binding site" evidence="11">
    <location>
        <position position="284"/>
    </location>
    <ligand>
        <name>substrate</name>
    </ligand>
</feature>
<feature type="domain" description="GCVT N-terminal" evidence="14">
    <location>
        <begin position="86"/>
        <end position="347"/>
    </location>
</feature>
<feature type="region of interest" description="Disordered" evidence="13">
    <location>
        <begin position="43"/>
        <end position="77"/>
    </location>
</feature>
<dbReference type="NCBIfam" id="TIGR00528">
    <property type="entry name" value="gcvT"/>
    <property type="match status" value="1"/>
</dbReference>
<dbReference type="FunFam" id="2.40.30.110:FF:000002">
    <property type="entry name" value="Aminomethyltransferase"/>
    <property type="match status" value="1"/>
</dbReference>
<keyword evidence="8 12" id="KW-0496">Mitochondrion</keyword>
<evidence type="ECO:0000256" key="12">
    <source>
        <dbReference type="RuleBase" id="RU003981"/>
    </source>
</evidence>
<evidence type="ECO:0000256" key="10">
    <source>
        <dbReference type="ARBA" id="ARBA00047665"/>
    </source>
</evidence>
<evidence type="ECO:0000259" key="15">
    <source>
        <dbReference type="Pfam" id="PF08669"/>
    </source>
</evidence>
<dbReference type="Gene3D" id="2.40.30.110">
    <property type="entry name" value="Aminomethyltransferase beta-barrel domains"/>
    <property type="match status" value="1"/>
</dbReference>
<dbReference type="GO" id="GO:0004047">
    <property type="term" value="F:aminomethyltransferase activity"/>
    <property type="evidence" value="ECO:0007669"/>
    <property type="project" value="UniProtKB-EC"/>
</dbReference>
<dbReference type="GO" id="GO:0006546">
    <property type="term" value="P:glycine catabolic process"/>
    <property type="evidence" value="ECO:0007669"/>
    <property type="project" value="InterPro"/>
</dbReference>
<evidence type="ECO:0000256" key="6">
    <source>
        <dbReference type="ARBA" id="ARBA00022679"/>
    </source>
</evidence>
<evidence type="ECO:0000313" key="16">
    <source>
        <dbReference type="EMBL" id="KIS72008.1"/>
    </source>
</evidence>
<dbReference type="Gene3D" id="3.30.70.1400">
    <property type="entry name" value="Aminomethyltransferase beta-barrel domains"/>
    <property type="match status" value="1"/>
</dbReference>
<dbReference type="NCBIfam" id="NF001567">
    <property type="entry name" value="PRK00389.1"/>
    <property type="match status" value="1"/>
</dbReference>
<dbReference type="GO" id="GO:0008483">
    <property type="term" value="F:transaminase activity"/>
    <property type="evidence" value="ECO:0007669"/>
    <property type="project" value="UniProtKB-KW"/>
</dbReference>
<dbReference type="KEGG" id="uma:UMAG_00430"/>
<sequence length="454" mass="48423">MFATRTVAATSAVVRTAGRSVLPRHLAARVVASASAHNASAASSLRDGLVGSRQLHSSSTRAADTKSEAMSSPSTPLTDALSKTGLYDFHVKNGGKMVPFGGYLMPLTYGDVGQVASHHHVRTHAGLFDVGHMVQHKFKGPGALKFLQHLTPASLTSMPAFSSTLSVLMSEQGGILDDLIITKHADDSFYVVTNAGCRTEDLAWFKKQLDAWKGDAVKHEVMDDWGLLALQGPTAAKVLEKLVGDFDLNTLTFGKSVFVPLKIAGDKVECHVARAGYTGEDGFEISIPPASTVKVAEALLSDSEVQLAGLAARDSLRLEAGMCLYGHDLDASVSPVEGALAWCVGKDRRAAADFLGAERVLKELKEGPPRRRIGLFIDGGIAREGANLFTPEGKVVGRVTSGIPSPTLGKNIAMALVENGQHKKGTKLKVEIRKKLRDAEVAKMPFVESKFFRG</sequence>
<evidence type="ECO:0000256" key="1">
    <source>
        <dbReference type="ARBA" id="ARBA00004173"/>
    </source>
</evidence>
<evidence type="ECO:0000256" key="9">
    <source>
        <dbReference type="ARBA" id="ARBA00031395"/>
    </source>
</evidence>
<name>A0A0D1D0S3_MYCMD</name>
<dbReference type="GeneID" id="23561735"/>
<organism evidence="16 17">
    <name type="scientific">Mycosarcoma maydis</name>
    <name type="common">Corn smut fungus</name>
    <name type="synonym">Ustilago maydis</name>
    <dbReference type="NCBI Taxonomy" id="5270"/>
    <lineage>
        <taxon>Eukaryota</taxon>
        <taxon>Fungi</taxon>
        <taxon>Dikarya</taxon>
        <taxon>Basidiomycota</taxon>
        <taxon>Ustilaginomycotina</taxon>
        <taxon>Ustilaginomycetes</taxon>
        <taxon>Ustilaginales</taxon>
        <taxon>Ustilaginaceae</taxon>
        <taxon>Mycosarcoma</taxon>
    </lineage>
</organism>
<dbReference type="InterPro" id="IPR006223">
    <property type="entry name" value="GcvT"/>
</dbReference>
<dbReference type="OMA" id="MPVQYPA"/>
<evidence type="ECO:0000313" key="17">
    <source>
        <dbReference type="Proteomes" id="UP000000561"/>
    </source>
</evidence>